<proteinExistence type="predicted"/>
<evidence type="ECO:0000313" key="2">
    <source>
        <dbReference type="Proteomes" id="UP000199119"/>
    </source>
</evidence>
<dbReference type="RefSeq" id="WP_092942788.1">
    <property type="nucleotide sequence ID" value="NZ_FONX01000039.1"/>
</dbReference>
<organism evidence="1 2">
    <name type="scientific">Paracidovorax wautersii</name>
    <dbReference type="NCBI Taxonomy" id="1177982"/>
    <lineage>
        <taxon>Bacteria</taxon>
        <taxon>Pseudomonadati</taxon>
        <taxon>Pseudomonadota</taxon>
        <taxon>Betaproteobacteria</taxon>
        <taxon>Burkholderiales</taxon>
        <taxon>Comamonadaceae</taxon>
        <taxon>Paracidovorax</taxon>
    </lineage>
</organism>
<reference evidence="2" key="1">
    <citation type="submission" date="2016-10" db="EMBL/GenBank/DDBJ databases">
        <authorList>
            <person name="Varghese N."/>
            <person name="Submissions S."/>
        </authorList>
    </citation>
    <scope>NUCLEOTIDE SEQUENCE [LARGE SCALE GENOMIC DNA]</scope>
    <source>
        <strain evidence="2">DSM 27981</strain>
    </source>
</reference>
<name>A0A1I2HVY3_9BURK</name>
<keyword evidence="2" id="KW-1185">Reference proteome</keyword>
<dbReference type="STRING" id="1177982.SAMN04489711_1395"/>
<evidence type="ECO:0000313" key="1">
    <source>
        <dbReference type="EMBL" id="SFF34002.1"/>
    </source>
</evidence>
<accession>A0A1I2HVY3</accession>
<protein>
    <submittedName>
        <fullName evidence="1">Uncharacterized protein</fullName>
    </submittedName>
</protein>
<dbReference type="EMBL" id="FONX01000039">
    <property type="protein sequence ID" value="SFF34002.1"/>
    <property type="molecule type" value="Genomic_DNA"/>
</dbReference>
<dbReference type="AlphaFoldDB" id="A0A1I2HVY3"/>
<sequence>MKRVSLVDKVSAASDISKALVQFGCSANVYGIAIYTAMWRERAEQCMSAMVQVCAFLRSRSDPHLTTELIHDMFMQLAVLESFAWDKAEVWKIHNRPDGYFAGSYGDSWTTAVEPLKQFIQSLPAYVDDRRGQQQLRATDEYMFVVRQMAGMCCGFKMGSRGPYVSAEPLPEAEQVNRILILDKTAAGEEHDVTGYRREALGR</sequence>
<gene>
    <name evidence="1" type="ORF">SAMN04489711_1395</name>
</gene>
<dbReference type="Proteomes" id="UP000199119">
    <property type="component" value="Unassembled WGS sequence"/>
</dbReference>